<dbReference type="PANTHER" id="PTHR33594:SF1">
    <property type="entry name" value="HD_PDEASE DOMAIN-CONTAINING PROTEIN"/>
    <property type="match status" value="1"/>
</dbReference>
<sequence>MDLIEQTREFVSGLLEGEPSTHDISHIERVEKLCLRIRETEGGDLQVLQLAALLHDAGIVREHQEGGNHAVYSAEIARQFLAERGLEENMVEHVASCILTHRFSRGMQAETIEAMILQDADRLDALGAVGIFRSLVSMGALRALKSTIGTIKETSMNAYTEDPFDGFYDYMQRKPFRIMERLNTRTARDIAEQRLRIMHLYLEELRSELE</sequence>
<dbReference type="SUPFAM" id="SSF109604">
    <property type="entry name" value="HD-domain/PDEase-like"/>
    <property type="match status" value="1"/>
</dbReference>
<keyword evidence="3" id="KW-1185">Reference proteome</keyword>
<name>A0AAE3H9D2_9EURY</name>
<evidence type="ECO:0000313" key="3">
    <source>
        <dbReference type="Proteomes" id="UP001206983"/>
    </source>
</evidence>
<comment type="caution">
    <text evidence="2">The sequence shown here is derived from an EMBL/GenBank/DDBJ whole genome shotgun (WGS) entry which is preliminary data.</text>
</comment>
<dbReference type="Gene3D" id="1.10.3210.50">
    <property type="match status" value="1"/>
</dbReference>
<dbReference type="Pfam" id="PF01966">
    <property type="entry name" value="HD"/>
    <property type="match status" value="1"/>
</dbReference>
<dbReference type="EMBL" id="JTEO01000002">
    <property type="protein sequence ID" value="MCQ6962125.1"/>
    <property type="molecule type" value="Genomic_DNA"/>
</dbReference>
<organism evidence="2 3">
    <name type="scientific">Methanolobus chelungpuianus</name>
    <dbReference type="NCBI Taxonomy" id="502115"/>
    <lineage>
        <taxon>Archaea</taxon>
        <taxon>Methanobacteriati</taxon>
        <taxon>Methanobacteriota</taxon>
        <taxon>Stenosarchaea group</taxon>
        <taxon>Methanomicrobia</taxon>
        <taxon>Methanosarcinales</taxon>
        <taxon>Methanosarcinaceae</taxon>
        <taxon>Methanolobus</taxon>
    </lineage>
</organism>
<proteinExistence type="predicted"/>
<dbReference type="InterPro" id="IPR006675">
    <property type="entry name" value="HDIG_dom"/>
</dbReference>
<dbReference type="RefSeq" id="WP_256621884.1">
    <property type="nucleotide sequence ID" value="NZ_JTEO01000002.1"/>
</dbReference>
<evidence type="ECO:0000259" key="1">
    <source>
        <dbReference type="PROSITE" id="PS51831"/>
    </source>
</evidence>
<feature type="domain" description="HD" evidence="1">
    <location>
        <begin position="23"/>
        <end position="126"/>
    </location>
</feature>
<dbReference type="Proteomes" id="UP001206983">
    <property type="component" value="Unassembled WGS sequence"/>
</dbReference>
<dbReference type="InterPro" id="IPR003607">
    <property type="entry name" value="HD/PDEase_dom"/>
</dbReference>
<dbReference type="PROSITE" id="PS51831">
    <property type="entry name" value="HD"/>
    <property type="match status" value="1"/>
</dbReference>
<evidence type="ECO:0000313" key="2">
    <source>
        <dbReference type="EMBL" id="MCQ6962125.1"/>
    </source>
</evidence>
<dbReference type="PANTHER" id="PTHR33594">
    <property type="entry name" value="SUPERFAMILY HYDROLASE, PUTATIVE (AFU_ORTHOLOGUE AFUA_1G03035)-RELATED"/>
    <property type="match status" value="1"/>
</dbReference>
<protein>
    <submittedName>
        <fullName evidence="2">Phosphohydrolase</fullName>
    </submittedName>
</protein>
<dbReference type="SMART" id="SM00471">
    <property type="entry name" value="HDc"/>
    <property type="match status" value="1"/>
</dbReference>
<reference evidence="2 3" key="1">
    <citation type="journal article" date="2011" name="Appl. Environ. Microbiol.">
        <title>Methanogenic archaea isolated from Taiwan's Chelungpu fault.</title>
        <authorList>
            <person name="Wu S.Y."/>
            <person name="Lai M.C."/>
        </authorList>
    </citation>
    <scope>NUCLEOTIDE SEQUENCE [LARGE SCALE GENOMIC DNA]</scope>
    <source>
        <strain evidence="2 3">St545Mb</strain>
    </source>
</reference>
<dbReference type="CDD" id="cd00077">
    <property type="entry name" value="HDc"/>
    <property type="match status" value="1"/>
</dbReference>
<gene>
    <name evidence="2" type="ORF">PV02_03000</name>
</gene>
<dbReference type="InterPro" id="IPR006674">
    <property type="entry name" value="HD_domain"/>
</dbReference>
<dbReference type="NCBIfam" id="TIGR00277">
    <property type="entry name" value="HDIG"/>
    <property type="match status" value="1"/>
</dbReference>
<dbReference type="AlphaFoldDB" id="A0AAE3H9D2"/>
<accession>A0AAE3H9D2</accession>